<proteinExistence type="predicted"/>
<accession>A0A3Q7I469</accession>
<sequence length="65" mass="7476">MDNHVESLRVKSLLMMSGSCKKRVLNFFQTRDHKNWKIEKLLTSTLDNATTNDASITHLKGRISD</sequence>
<reference evidence="1" key="2">
    <citation type="submission" date="2019-01" db="UniProtKB">
        <authorList>
            <consortium name="EnsemblPlants"/>
        </authorList>
    </citation>
    <scope>IDENTIFICATION</scope>
    <source>
        <strain evidence="1">cv. Heinz 1706</strain>
    </source>
</reference>
<evidence type="ECO:0000313" key="1">
    <source>
        <dbReference type="EnsemblPlants" id="Solyc09g058977.1.1"/>
    </source>
</evidence>
<dbReference type="EnsemblPlants" id="Solyc09g058977.1.1">
    <property type="protein sequence ID" value="Solyc09g058977.1.1"/>
    <property type="gene ID" value="Solyc09g058977.1"/>
</dbReference>
<dbReference type="Proteomes" id="UP000004994">
    <property type="component" value="Chromosome 9"/>
</dbReference>
<reference evidence="1" key="1">
    <citation type="journal article" date="2012" name="Nature">
        <title>The tomato genome sequence provides insights into fleshy fruit evolution.</title>
        <authorList>
            <consortium name="Tomato Genome Consortium"/>
        </authorList>
    </citation>
    <scope>NUCLEOTIDE SEQUENCE [LARGE SCALE GENOMIC DNA]</scope>
    <source>
        <strain evidence="1">cv. Heinz 1706</strain>
    </source>
</reference>
<name>A0A3Q7I469_SOLLC</name>
<evidence type="ECO:0000313" key="2">
    <source>
        <dbReference type="Proteomes" id="UP000004994"/>
    </source>
</evidence>
<organism evidence="1">
    <name type="scientific">Solanum lycopersicum</name>
    <name type="common">Tomato</name>
    <name type="synonym">Lycopersicon esculentum</name>
    <dbReference type="NCBI Taxonomy" id="4081"/>
    <lineage>
        <taxon>Eukaryota</taxon>
        <taxon>Viridiplantae</taxon>
        <taxon>Streptophyta</taxon>
        <taxon>Embryophyta</taxon>
        <taxon>Tracheophyta</taxon>
        <taxon>Spermatophyta</taxon>
        <taxon>Magnoliopsida</taxon>
        <taxon>eudicotyledons</taxon>
        <taxon>Gunneridae</taxon>
        <taxon>Pentapetalae</taxon>
        <taxon>asterids</taxon>
        <taxon>lamiids</taxon>
        <taxon>Solanales</taxon>
        <taxon>Solanaceae</taxon>
        <taxon>Solanoideae</taxon>
        <taxon>Solaneae</taxon>
        <taxon>Solanum</taxon>
        <taxon>Solanum subgen. Lycopersicon</taxon>
    </lineage>
</organism>
<dbReference type="InParanoid" id="A0A3Q7I469"/>
<protein>
    <submittedName>
        <fullName evidence="1">Uncharacterized protein</fullName>
    </submittedName>
</protein>
<keyword evidence="2" id="KW-1185">Reference proteome</keyword>
<dbReference type="Gramene" id="Solyc09g058977.1.1">
    <property type="protein sequence ID" value="Solyc09g058977.1.1"/>
    <property type="gene ID" value="Solyc09g058977.1"/>
</dbReference>
<dbReference type="AlphaFoldDB" id="A0A3Q7I469"/>